<reference evidence="4 5" key="1">
    <citation type="submission" date="2024-07" db="EMBL/GenBank/DDBJ databases">
        <title>Section-level genome sequencing and comparative genomics of Aspergillus sections Usti and Cavernicolus.</title>
        <authorList>
            <consortium name="Lawrence Berkeley National Laboratory"/>
            <person name="Nybo J.L."/>
            <person name="Vesth T.C."/>
            <person name="Theobald S."/>
            <person name="Frisvad J.C."/>
            <person name="Larsen T.O."/>
            <person name="Kjaerboelling I."/>
            <person name="Rothschild-Mancinelli K."/>
            <person name="Lyhne E.K."/>
            <person name="Kogle M.E."/>
            <person name="Barry K."/>
            <person name="Clum A."/>
            <person name="Na H."/>
            <person name="Ledsgaard L."/>
            <person name="Lin J."/>
            <person name="Lipzen A."/>
            <person name="Kuo A."/>
            <person name="Riley R."/>
            <person name="Mondo S."/>
            <person name="LaButti K."/>
            <person name="Haridas S."/>
            <person name="Pangalinan J."/>
            <person name="Salamov A.A."/>
            <person name="Simmons B.A."/>
            <person name="Magnuson J.K."/>
            <person name="Chen J."/>
            <person name="Drula E."/>
            <person name="Henrissat B."/>
            <person name="Wiebenga A."/>
            <person name="Lubbers R.J."/>
            <person name="Gomes A.C."/>
            <person name="Makela M.R."/>
            <person name="Stajich J."/>
            <person name="Grigoriev I.V."/>
            <person name="Mortensen U.H."/>
            <person name="De vries R.P."/>
            <person name="Baker S.E."/>
            <person name="Andersen M.R."/>
        </authorList>
    </citation>
    <scope>NUCLEOTIDE SEQUENCE [LARGE SCALE GENOMIC DNA]</scope>
    <source>
        <strain evidence="4 5">CBS 600.67</strain>
    </source>
</reference>
<dbReference type="PROSITE" id="PS50088">
    <property type="entry name" value="ANK_REPEAT"/>
    <property type="match status" value="5"/>
</dbReference>
<keyword evidence="2" id="KW-0732">Signal</keyword>
<keyword evidence="1" id="KW-0040">ANK repeat</keyword>
<dbReference type="PANTHER" id="PTHR46082:SF6">
    <property type="entry name" value="AAA+ ATPASE DOMAIN-CONTAINING PROTEIN-RELATED"/>
    <property type="match status" value="1"/>
</dbReference>
<evidence type="ECO:0000256" key="2">
    <source>
        <dbReference type="SAM" id="SignalP"/>
    </source>
</evidence>
<dbReference type="SMART" id="SM00248">
    <property type="entry name" value="ANK"/>
    <property type="match status" value="7"/>
</dbReference>
<feature type="repeat" description="ANK" evidence="1">
    <location>
        <begin position="626"/>
        <end position="658"/>
    </location>
</feature>
<proteinExistence type="predicted"/>
<dbReference type="Pfam" id="PF00023">
    <property type="entry name" value="Ank"/>
    <property type="match status" value="1"/>
</dbReference>
<dbReference type="Pfam" id="PF01048">
    <property type="entry name" value="PNP_UDP_1"/>
    <property type="match status" value="1"/>
</dbReference>
<sequence length="825" mass="91926">MLVKSRKVFQVAIICALPLEFDAVEALLDEYYDETIKRLGQRGDANWYRTGRIGEHDVVLTCLPDMGKGSASSAASSLLISFGRIRLALVVGICGAVPTLPHQREIILGDVIISDSIVEYGLGKQYPDGFRPTVQVKDTIGRPNREIRSFISGLKTRSMRCQFQEELSKYLAQLQDDSETDWNYPGAIHDVLFESHYRHKHYIHAQATPCLCVRCQSMSDPICDKALEGDCSTLGCAGPRIERQRLSSHSVPKPLIHFGAMASADTVMKSGEHRDALAQMSKVIGFEMEGAGVWDNLTCLVIKGVSDYADSHKSKFWQKYAAATAASCVKAFLTYYEKENDEQVLVKFEQTGIVTDSPLALSRPLCGCICHKTYHFTTPKSLYDYLGAVFVAHSGFPAMTRQCNDSYCQRRAEPSGNVAFHWPPWLSTKVLTFAFSHIPSPEMLLRMSNSIPRSAEVFKYATNGDVSGLQSLFDLGKASPFDVCSVKGQSALRYAVSKNQLDVCELLLQKQADPFLEDRTNLSAFDIAWNKIFSGKASRDMQARLQALFLKTDRLEQRGFSKLHQGIVGLRPINLEEELRFSSQAAINQKDADGRTAVSWAAWRGDTDAVELFAKYGSDVKIPSKRQIAPIHYALESGSTSVVQFLLNAGADQNHPSDEGLTPLHWVIATHDRPDLVQILVDFGSALNSRDFTGNTPLMTAVQHDRPRSVRKLIEHGANLEEGDEEGWTALNLATFINRHECLKILLEAQANCEHITSDGSSILHFAAENADLKTMQALLRYSSHLHFPIDSKRQEDGLTSLELAEERTVTDEWRLMFLKLCQDA</sequence>
<dbReference type="PROSITE" id="PS50297">
    <property type="entry name" value="ANK_REP_REGION"/>
    <property type="match status" value="4"/>
</dbReference>
<dbReference type="Gene3D" id="1.25.40.20">
    <property type="entry name" value="Ankyrin repeat-containing domain"/>
    <property type="match status" value="3"/>
</dbReference>
<comment type="caution">
    <text evidence="4">The sequence shown here is derived from an EMBL/GenBank/DDBJ whole genome shotgun (WGS) entry which is preliminary data.</text>
</comment>
<dbReference type="SUPFAM" id="SSF53167">
    <property type="entry name" value="Purine and uridine phosphorylases"/>
    <property type="match status" value="1"/>
</dbReference>
<dbReference type="InterPro" id="IPR053137">
    <property type="entry name" value="NLR-like"/>
</dbReference>
<feature type="signal peptide" evidence="2">
    <location>
        <begin position="1"/>
        <end position="26"/>
    </location>
</feature>
<dbReference type="InterPro" id="IPR002110">
    <property type="entry name" value="Ankyrin_rpt"/>
</dbReference>
<evidence type="ECO:0000256" key="1">
    <source>
        <dbReference type="PROSITE-ProRule" id="PRU00023"/>
    </source>
</evidence>
<dbReference type="SUPFAM" id="SSF48403">
    <property type="entry name" value="Ankyrin repeat"/>
    <property type="match status" value="2"/>
</dbReference>
<evidence type="ECO:0000313" key="5">
    <source>
        <dbReference type="Proteomes" id="UP001610335"/>
    </source>
</evidence>
<feature type="chain" id="PRO_5047168972" description="Nucleoside phosphorylase domain-containing protein" evidence="2">
    <location>
        <begin position="27"/>
        <end position="825"/>
    </location>
</feature>
<organism evidence="4 5">
    <name type="scientific">Aspergillus cavernicola</name>
    <dbReference type="NCBI Taxonomy" id="176166"/>
    <lineage>
        <taxon>Eukaryota</taxon>
        <taxon>Fungi</taxon>
        <taxon>Dikarya</taxon>
        <taxon>Ascomycota</taxon>
        <taxon>Pezizomycotina</taxon>
        <taxon>Eurotiomycetes</taxon>
        <taxon>Eurotiomycetidae</taxon>
        <taxon>Eurotiales</taxon>
        <taxon>Aspergillaceae</taxon>
        <taxon>Aspergillus</taxon>
        <taxon>Aspergillus subgen. Nidulantes</taxon>
    </lineage>
</organism>
<accession>A0ABR4HVM8</accession>
<feature type="repeat" description="ANK" evidence="1">
    <location>
        <begin position="487"/>
        <end position="519"/>
    </location>
</feature>
<dbReference type="PANTHER" id="PTHR46082">
    <property type="entry name" value="ATP/GTP-BINDING PROTEIN-RELATED"/>
    <property type="match status" value="1"/>
</dbReference>
<evidence type="ECO:0000313" key="4">
    <source>
        <dbReference type="EMBL" id="KAL2819549.1"/>
    </source>
</evidence>
<feature type="repeat" description="ANK" evidence="1">
    <location>
        <begin position="659"/>
        <end position="692"/>
    </location>
</feature>
<dbReference type="Proteomes" id="UP001610335">
    <property type="component" value="Unassembled WGS sequence"/>
</dbReference>
<feature type="repeat" description="ANK" evidence="1">
    <location>
        <begin position="593"/>
        <end position="625"/>
    </location>
</feature>
<dbReference type="InterPro" id="IPR000845">
    <property type="entry name" value="Nucleoside_phosphorylase_d"/>
</dbReference>
<dbReference type="Pfam" id="PF12796">
    <property type="entry name" value="Ank_2"/>
    <property type="match status" value="1"/>
</dbReference>
<feature type="domain" description="Nucleoside phosphorylase" evidence="3">
    <location>
        <begin position="11"/>
        <end position="125"/>
    </location>
</feature>
<dbReference type="EMBL" id="JBFXLS010000076">
    <property type="protein sequence ID" value="KAL2819549.1"/>
    <property type="molecule type" value="Genomic_DNA"/>
</dbReference>
<evidence type="ECO:0000259" key="3">
    <source>
        <dbReference type="Pfam" id="PF01048"/>
    </source>
</evidence>
<name>A0ABR4HVM8_9EURO</name>
<feature type="repeat" description="ANK" evidence="1">
    <location>
        <begin position="693"/>
        <end position="725"/>
    </location>
</feature>
<dbReference type="InterPro" id="IPR036770">
    <property type="entry name" value="Ankyrin_rpt-contain_sf"/>
</dbReference>
<dbReference type="InterPro" id="IPR035994">
    <property type="entry name" value="Nucleoside_phosphorylase_sf"/>
</dbReference>
<gene>
    <name evidence="4" type="ORF">BDW59DRAFT_151337</name>
</gene>
<keyword evidence="5" id="KW-1185">Reference proteome</keyword>
<protein>
    <recommendedName>
        <fullName evidence="3">Nucleoside phosphorylase domain-containing protein</fullName>
    </recommendedName>
</protein>
<dbReference type="Gene3D" id="3.40.50.1580">
    <property type="entry name" value="Nucleoside phosphorylase domain"/>
    <property type="match status" value="1"/>
</dbReference>